<dbReference type="Pfam" id="PF11753">
    <property type="entry name" value="DUF3310"/>
    <property type="match status" value="1"/>
</dbReference>
<name>A0AAJ4MZG1_AGRTU</name>
<sequence length="134" mass="15520">MSNPYERQEAGTHYVNMGMQPFHFAMVNQWDAGAFSILKYLSRHRSKNGLEDLKKARHFVELRQEEIANAIEPRQDSDRIYIGTYCKENKLSGVDATALVYLEEWVKYGIGECRDALVEKIELLMSEYSQTPLP</sequence>
<evidence type="ECO:0000313" key="1">
    <source>
        <dbReference type="EMBL" id="QTG12380.1"/>
    </source>
</evidence>
<reference evidence="1" key="1">
    <citation type="submission" date="2020-02" db="EMBL/GenBank/DDBJ databases">
        <title>Unexpected conservation and global transmission of agrobacterial virulence plasmids.</title>
        <authorList>
            <person name="Weisberg A.J."/>
            <person name="Davis E.W. II"/>
            <person name="Tabima J.R."/>
            <person name="Belcher M.S."/>
            <person name="Miller M."/>
            <person name="Kuo C.-H."/>
            <person name="Loper J.E."/>
            <person name="Grunwald N.J."/>
            <person name="Putnam M.L."/>
            <person name="Chang J.H."/>
        </authorList>
    </citation>
    <scope>NUCLEOTIDE SEQUENCE</scope>
    <source>
        <strain evidence="1">Q15/94</strain>
    </source>
</reference>
<organism evidence="1 2">
    <name type="scientific">Agrobacterium tumefaciens</name>
    <dbReference type="NCBI Taxonomy" id="358"/>
    <lineage>
        <taxon>Bacteria</taxon>
        <taxon>Pseudomonadati</taxon>
        <taxon>Pseudomonadota</taxon>
        <taxon>Alphaproteobacteria</taxon>
        <taxon>Hyphomicrobiales</taxon>
        <taxon>Rhizobiaceae</taxon>
        <taxon>Rhizobium/Agrobacterium group</taxon>
        <taxon>Agrobacterium</taxon>
        <taxon>Agrobacterium tumefaciens complex</taxon>
    </lineage>
</organism>
<dbReference type="AlphaFoldDB" id="A0AAJ4MZG1"/>
<protein>
    <submittedName>
        <fullName evidence="1">DUF3310 domain-containing protein</fullName>
    </submittedName>
</protein>
<dbReference type="InterPro" id="IPR021739">
    <property type="entry name" value="SaV-like"/>
</dbReference>
<gene>
    <name evidence="1" type="ORF">G6M86_03595</name>
</gene>
<dbReference type="Proteomes" id="UP000663946">
    <property type="component" value="Chromosome 1"/>
</dbReference>
<evidence type="ECO:0000313" key="2">
    <source>
        <dbReference type="Proteomes" id="UP000663946"/>
    </source>
</evidence>
<dbReference type="EMBL" id="CP049216">
    <property type="protein sequence ID" value="QTG12380.1"/>
    <property type="molecule type" value="Genomic_DNA"/>
</dbReference>
<dbReference type="RefSeq" id="WP_333721852.1">
    <property type="nucleotide sequence ID" value="NZ_CP049216.1"/>
</dbReference>
<accession>A0AAJ4MZG1</accession>
<proteinExistence type="predicted"/>